<evidence type="ECO:0000256" key="6">
    <source>
        <dbReference type="SAM" id="MobiDB-lite"/>
    </source>
</evidence>
<sequence>MSGGGSNINADQGQAMFNFGVTTAQSTPFVFASQTSAKPAGGTPRSPIETTSALEAKIQKLTSITEIALECANFCFPGTVFETYLFASHFEVGDEKVQFTIHTKLLEFQSPQFFNRVVKPVVLHGDSERTTSVEPISLPQIRSSTFRLFHSWIYQRELIPLSSQDQWQHGGVDRNDVRLVAESADPSSESEDLAESADPSSEIEDLELVLLYRFAVIFDIHELANLAVTTLMLQNEQNLRSTSKNAIQSVADMVSGDAQKRLHNALVAEAVASVRVGDISGSLHDFPRSYSDSVFKSVVAKASSRFIAGYVTGYRRQICLAHVHKTNEDRQACIKKLEGSKRRVSSAENHNLCRDVGLVDIGEEKLRFTVHKGLICQESSYFAGAFEGGFIETQRNRVELKEESVKVFSLFLVWLYTGVVPSPSLDDHIKYAGYQFQVTKELARLGDTQLTPGLQAPSLNDPRDAAKHDSGDGNEDEEDVLASLGIAARTQRSLVDLYTFADRRGIPNLKNDIMNFLAQMREDGCSFMSADPDVVAVAFSSLPSDSPLCHFLIDEAAWCWTEDLDGLENLDGFPSEFNAGLVRAMLRKAKHSHRAQPNWRTDLCHYHEHSATPAEKAQCRDELKYWYDRMANKDSRMAPVTVTPRQFGRYNIALATVHPQQQPLSDGFVVLKPPKYTSSSSSSSDDNMADQTKHAEAGFRETDNSSGGSRDMIENVHAMEAKIGYGDHGEAARAEYDDRDDPNVYHEMCWPLFTSLLAMSFLWVGSQIPLYLYGSVLPDIYSEIGGAGGRWLWMVIGYLIPNSALCPFVGALSDIFGRKYVAAFGQVCLLIGPIVVSTAHDINIAIGGQVISGLGAGLNELIALAGTSEIVPVKKRGAYVGFIVFTILPFCPSPLWAQLIARMSNWRWVGLLVGVWNFVGLILVLFFYRDPAKSPHARPAKEIAKEIDYIGGILSTFGITLFMMGMQWGAAQYSWGSVHVLVPFILGIVIIIAFFVWEFKFAPFPMCPAGVFAKDKRTMILVLLMTFFSGGNFFVMLLFWPTQVYNMYGNDPLGIGIRTLPIGFGIIFGAVFSLVLFGVTKGRTKALMIFWSLFMTAFVGAVSVARTDNLNPTGYAIVTLASIGVGAVIIPCSIIAQIVCPTELIGTVTAITLSIRYIGGAIGFTAYYNVFYHKFSTQYVIPAGFEVAAAGITSDYPTLFTLLTLGGQAQYHQLRDFIASSPLVMNKDVAYDVVISNLQLAFAKAYQWPYWISIAFGGVTILCSLGLRDIRNYM</sequence>
<feature type="transmembrane region" description="Helical" evidence="7">
    <location>
        <begin position="1060"/>
        <end position="1079"/>
    </location>
</feature>
<feature type="domain" description="BTB" evidence="8">
    <location>
        <begin position="354"/>
        <end position="424"/>
    </location>
</feature>
<keyword evidence="4 7" id="KW-1133">Transmembrane helix</keyword>
<keyword evidence="11" id="KW-1185">Reference proteome</keyword>
<evidence type="ECO:0000259" key="9">
    <source>
        <dbReference type="PROSITE" id="PS50850"/>
    </source>
</evidence>
<keyword evidence="3 7" id="KW-0812">Transmembrane</keyword>
<organism evidence="10 11">
    <name type="scientific">Pseudocercospora musae</name>
    <dbReference type="NCBI Taxonomy" id="113226"/>
    <lineage>
        <taxon>Eukaryota</taxon>
        <taxon>Fungi</taxon>
        <taxon>Dikarya</taxon>
        <taxon>Ascomycota</taxon>
        <taxon>Pezizomycotina</taxon>
        <taxon>Dothideomycetes</taxon>
        <taxon>Dothideomycetidae</taxon>
        <taxon>Mycosphaerellales</taxon>
        <taxon>Mycosphaerellaceae</taxon>
        <taxon>Pseudocercospora</taxon>
    </lineage>
</organism>
<feature type="transmembrane region" description="Helical" evidence="7">
    <location>
        <begin position="1086"/>
        <end position="1105"/>
    </location>
</feature>
<gene>
    <name evidence="10" type="ORF">AC579_8541</name>
</gene>
<evidence type="ECO:0000313" key="11">
    <source>
        <dbReference type="Proteomes" id="UP000073492"/>
    </source>
</evidence>
<dbReference type="InterPro" id="IPR010573">
    <property type="entry name" value="MFS_Str1/Tri12-like"/>
</dbReference>
<dbReference type="AlphaFoldDB" id="A0A139HCQ1"/>
<feature type="compositionally biased region" description="Basic and acidic residues" evidence="6">
    <location>
        <begin position="691"/>
        <end position="703"/>
    </location>
</feature>
<dbReference type="InterPro" id="IPR020846">
    <property type="entry name" value="MFS_dom"/>
</dbReference>
<feature type="transmembrane region" description="Helical" evidence="7">
    <location>
        <begin position="820"/>
        <end position="836"/>
    </location>
</feature>
<comment type="caution">
    <text evidence="10">The sequence shown here is derived from an EMBL/GenBank/DDBJ whole genome shotgun (WGS) entry which is preliminary data.</text>
</comment>
<feature type="transmembrane region" description="Helical" evidence="7">
    <location>
        <begin position="908"/>
        <end position="928"/>
    </location>
</feature>
<comment type="subcellular location">
    <subcellularLocation>
        <location evidence="1">Membrane</location>
        <topology evidence="1">Multi-pass membrane protein</topology>
    </subcellularLocation>
</comment>
<dbReference type="Gene3D" id="3.30.710.10">
    <property type="entry name" value="Potassium Channel Kv1.1, Chain A"/>
    <property type="match status" value="1"/>
</dbReference>
<evidence type="ECO:0000256" key="2">
    <source>
        <dbReference type="ARBA" id="ARBA00022448"/>
    </source>
</evidence>
<feature type="transmembrane region" description="Helical" evidence="7">
    <location>
        <begin position="1018"/>
        <end position="1040"/>
    </location>
</feature>
<evidence type="ECO:0000313" key="10">
    <source>
        <dbReference type="EMBL" id="KXT00228.1"/>
    </source>
</evidence>
<name>A0A139HCQ1_9PEZI</name>
<feature type="transmembrane region" description="Helical" evidence="7">
    <location>
        <begin position="1117"/>
        <end position="1136"/>
    </location>
</feature>
<protein>
    <recommendedName>
        <fullName evidence="12">BTB domain-containing protein</fullName>
    </recommendedName>
</protein>
<dbReference type="GO" id="GO:0005886">
    <property type="term" value="C:plasma membrane"/>
    <property type="evidence" value="ECO:0007669"/>
    <property type="project" value="TreeGrafter"/>
</dbReference>
<dbReference type="EMBL" id="LFZO01000688">
    <property type="protein sequence ID" value="KXT00228.1"/>
    <property type="molecule type" value="Genomic_DNA"/>
</dbReference>
<accession>A0A139HCQ1</accession>
<evidence type="ECO:0000256" key="5">
    <source>
        <dbReference type="ARBA" id="ARBA00023136"/>
    </source>
</evidence>
<feature type="region of interest" description="Disordered" evidence="6">
    <location>
        <begin position="665"/>
        <end position="710"/>
    </location>
</feature>
<evidence type="ECO:0000256" key="1">
    <source>
        <dbReference type="ARBA" id="ARBA00004141"/>
    </source>
</evidence>
<keyword evidence="2" id="KW-0813">Transport</keyword>
<evidence type="ECO:0000256" key="4">
    <source>
        <dbReference type="ARBA" id="ARBA00022989"/>
    </source>
</evidence>
<proteinExistence type="predicted"/>
<dbReference type="SUPFAM" id="SSF103473">
    <property type="entry name" value="MFS general substrate transporter"/>
    <property type="match status" value="1"/>
</dbReference>
<dbReference type="InterPro" id="IPR000210">
    <property type="entry name" value="BTB/POZ_dom"/>
</dbReference>
<dbReference type="Proteomes" id="UP000073492">
    <property type="component" value="Unassembled WGS sequence"/>
</dbReference>
<dbReference type="CDD" id="cd18186">
    <property type="entry name" value="BTB_POZ_ZBTB_KLHL-like"/>
    <property type="match status" value="1"/>
</dbReference>
<feature type="region of interest" description="Disordered" evidence="6">
    <location>
        <begin position="450"/>
        <end position="477"/>
    </location>
</feature>
<dbReference type="InterPro" id="IPR011333">
    <property type="entry name" value="SKP1/BTB/POZ_sf"/>
</dbReference>
<dbReference type="GO" id="GO:0022857">
    <property type="term" value="F:transmembrane transporter activity"/>
    <property type="evidence" value="ECO:0007669"/>
    <property type="project" value="InterPro"/>
</dbReference>
<dbReference type="Pfam" id="PF06609">
    <property type="entry name" value="TRI12"/>
    <property type="match status" value="1"/>
</dbReference>
<dbReference type="InterPro" id="IPR036259">
    <property type="entry name" value="MFS_trans_sf"/>
</dbReference>
<evidence type="ECO:0008006" key="12">
    <source>
        <dbReference type="Google" id="ProtNLM"/>
    </source>
</evidence>
<feature type="domain" description="Major facilitator superfamily (MFS) profile" evidence="9">
    <location>
        <begin position="753"/>
        <end position="1206"/>
    </location>
</feature>
<feature type="transmembrane region" description="Helical" evidence="7">
    <location>
        <begin position="1248"/>
        <end position="1267"/>
    </location>
</feature>
<dbReference type="Pfam" id="PF00651">
    <property type="entry name" value="BTB"/>
    <property type="match status" value="1"/>
</dbReference>
<keyword evidence="5 7" id="KW-0472">Membrane</keyword>
<feature type="transmembrane region" description="Helical" evidence="7">
    <location>
        <begin position="877"/>
        <end position="896"/>
    </location>
</feature>
<evidence type="ECO:0000256" key="7">
    <source>
        <dbReference type="SAM" id="Phobius"/>
    </source>
</evidence>
<dbReference type="InterPro" id="IPR005829">
    <property type="entry name" value="Sugar_transporter_CS"/>
</dbReference>
<dbReference type="Gene3D" id="1.20.1250.20">
    <property type="entry name" value="MFS general substrate transporter like domains"/>
    <property type="match status" value="1"/>
</dbReference>
<dbReference type="SUPFAM" id="SSF54695">
    <property type="entry name" value="POZ domain"/>
    <property type="match status" value="1"/>
</dbReference>
<feature type="transmembrane region" description="Helical" evidence="7">
    <location>
        <begin position="842"/>
        <end position="865"/>
    </location>
</feature>
<dbReference type="OrthoDB" id="4161376at2759"/>
<evidence type="ECO:0000256" key="3">
    <source>
        <dbReference type="ARBA" id="ARBA00022692"/>
    </source>
</evidence>
<feature type="compositionally biased region" description="Basic and acidic residues" evidence="6">
    <location>
        <begin position="461"/>
        <end position="471"/>
    </location>
</feature>
<feature type="transmembrane region" description="Helical" evidence="7">
    <location>
        <begin position="1148"/>
        <end position="1168"/>
    </location>
</feature>
<dbReference type="PANTHER" id="PTHR23501">
    <property type="entry name" value="MAJOR FACILITATOR SUPERFAMILY"/>
    <property type="match status" value="1"/>
</dbReference>
<dbReference type="PANTHER" id="PTHR23501:SF109">
    <property type="entry name" value="MAJOR FACILITATOR SUPERFAMILY (MFS) PROFILE DOMAIN-CONTAINING PROTEIN-RELATED"/>
    <property type="match status" value="1"/>
</dbReference>
<dbReference type="PROSITE" id="PS00216">
    <property type="entry name" value="SUGAR_TRANSPORT_1"/>
    <property type="match status" value="1"/>
</dbReference>
<dbReference type="PROSITE" id="PS50850">
    <property type="entry name" value="MFS"/>
    <property type="match status" value="1"/>
</dbReference>
<reference evidence="10 11" key="1">
    <citation type="submission" date="2015-07" db="EMBL/GenBank/DDBJ databases">
        <title>Comparative genomics of the Sigatoka disease complex on banana suggests a link between parallel evolutionary changes in Pseudocercospora fijiensis and Pseudocercospora eumusae and increased virulence on the banana host.</title>
        <authorList>
            <person name="Chang T.-C."/>
            <person name="Salvucci A."/>
            <person name="Crous P.W."/>
            <person name="Stergiopoulos I."/>
        </authorList>
    </citation>
    <scope>NUCLEOTIDE SEQUENCE [LARGE SCALE GENOMIC DNA]</scope>
    <source>
        <strain evidence="10 11">CBS 116634</strain>
    </source>
</reference>
<dbReference type="PROSITE" id="PS50097">
    <property type="entry name" value="BTB"/>
    <property type="match status" value="1"/>
</dbReference>
<feature type="transmembrane region" description="Helical" evidence="7">
    <location>
        <begin position="791"/>
        <end position="813"/>
    </location>
</feature>
<feature type="transmembrane region" description="Helical" evidence="7">
    <location>
        <begin position="949"/>
        <end position="970"/>
    </location>
</feature>
<evidence type="ECO:0000259" key="8">
    <source>
        <dbReference type="PROSITE" id="PS50097"/>
    </source>
</evidence>
<feature type="transmembrane region" description="Helical" evidence="7">
    <location>
        <begin position="976"/>
        <end position="997"/>
    </location>
</feature>